<dbReference type="Proteomes" id="UP000177152">
    <property type="component" value="Unassembled WGS sequence"/>
</dbReference>
<feature type="region of interest" description="Disordered" evidence="1">
    <location>
        <begin position="1"/>
        <end position="41"/>
    </location>
</feature>
<proteinExistence type="predicted"/>
<evidence type="ECO:0000313" key="2">
    <source>
        <dbReference type="EMBL" id="OGZ95507.1"/>
    </source>
</evidence>
<evidence type="ECO:0000256" key="1">
    <source>
        <dbReference type="SAM" id="MobiDB-lite"/>
    </source>
</evidence>
<evidence type="ECO:0000313" key="3">
    <source>
        <dbReference type="Proteomes" id="UP000177152"/>
    </source>
</evidence>
<accession>A0A1G2K7V9</accession>
<reference evidence="2 3" key="1">
    <citation type="journal article" date="2016" name="Nat. Commun.">
        <title>Thousands of microbial genomes shed light on interconnected biogeochemical processes in an aquifer system.</title>
        <authorList>
            <person name="Anantharaman K."/>
            <person name="Brown C.T."/>
            <person name="Hug L.A."/>
            <person name="Sharon I."/>
            <person name="Castelle C.J."/>
            <person name="Probst A.J."/>
            <person name="Thomas B.C."/>
            <person name="Singh A."/>
            <person name="Wilkins M.J."/>
            <person name="Karaoz U."/>
            <person name="Brodie E.L."/>
            <person name="Williams K.H."/>
            <person name="Hubbard S.S."/>
            <person name="Banfield J.F."/>
        </authorList>
    </citation>
    <scope>NUCLEOTIDE SEQUENCE [LARGE SCALE GENOMIC DNA]</scope>
</reference>
<name>A0A1G2K7V9_9BACT</name>
<dbReference type="EMBL" id="MHQC01000008">
    <property type="protein sequence ID" value="OGZ95507.1"/>
    <property type="molecule type" value="Genomic_DNA"/>
</dbReference>
<feature type="compositionally biased region" description="Basic and acidic residues" evidence="1">
    <location>
        <begin position="1"/>
        <end position="31"/>
    </location>
</feature>
<organism evidence="2 3">
    <name type="scientific">Candidatus Sungbacteria bacterium RIFCSPHIGHO2_01_FULL_47_32</name>
    <dbReference type="NCBI Taxonomy" id="1802264"/>
    <lineage>
        <taxon>Bacteria</taxon>
        <taxon>Candidatus Sungiibacteriota</taxon>
    </lineage>
</organism>
<gene>
    <name evidence="2" type="ORF">A2633_05115</name>
</gene>
<sequence length="657" mass="75422">MEHEFLKEKYGLHKSSEVEKAAERTKQRTGEKVPQNPDARIQNYLDRMERLALDPEKKQERKMFGGEPRPRALSLLREMVMNKYVRPHKEKMAEGAARVEERAAREMGIEAQYGEQELEQHGDIAVEDLEKSLDQWISYLSDANEPYPVWFRYYAFRNVLDLGDYDKDKGEFTRRSPRSVRLFPEIDRGALAYVEQMIEAARDPAMLERLQKAQKAAANQDVPVGELITKEKAGSFAKLSFAKQYAEGIKQAGEITDEMRKETAGKWVKYQKGTDPTALWASLQNKGTAWCTKGFATAETQLKGGDFYVYYTHDRQGKPTIPRIAIRMQEDQIGEVRGVADNDQNLEGNVAVIAEEKMKELPGAERYKKASADMKTLTTIEKKISHGENLNKDDLVFLYELNAPIEGFGYQRDPRIAELRGQRNLEEDMPIVFECEKNQIAHSIKEIKEGTKAYVGPLVPGIFDKIQEHDIDHVYTSFPESKIIIEKDFEAGPMTLREFEKQMERHNRSTADRSLHIQLSGYAKDMMQKIGTREHPALQEKETFSLVRLKVGDLGFPKGKNPTTDEVYRRIEELGLELCPPETGPAYRLKYLNQPTGEWFRIGMKQITDRGGGPDVFDLERDEGGLWLSSHWTRPSDGWNPDRGFVFRLRKLKPSKT</sequence>
<dbReference type="AlphaFoldDB" id="A0A1G2K7V9"/>
<comment type="caution">
    <text evidence="2">The sequence shown here is derived from an EMBL/GenBank/DDBJ whole genome shotgun (WGS) entry which is preliminary data.</text>
</comment>
<protein>
    <submittedName>
        <fullName evidence="2">Uncharacterized protein</fullName>
    </submittedName>
</protein>